<proteinExistence type="predicted"/>
<evidence type="ECO:0000256" key="1">
    <source>
        <dbReference type="SAM" id="Phobius"/>
    </source>
</evidence>
<name>A0A915PM09_9BILA</name>
<protein>
    <submittedName>
        <fullName evidence="3">Potassium channel domain-containing protein</fullName>
    </submittedName>
</protein>
<reference evidence="3" key="1">
    <citation type="submission" date="2022-11" db="UniProtKB">
        <authorList>
            <consortium name="WormBaseParasite"/>
        </authorList>
    </citation>
    <scope>IDENTIFICATION</scope>
</reference>
<keyword evidence="1" id="KW-1133">Transmembrane helix</keyword>
<evidence type="ECO:0000313" key="3">
    <source>
        <dbReference type="WBParaSite" id="sdigi.contig176.g5678.t1"/>
    </source>
</evidence>
<sequence length="237" mass="26672">MSVLLAGNCNLRSLSVAHIGPHVDGRATITSPLSEKVLRSTSTTPNVSYGDIDKRTGSNASCSQAVKGRMSAASASANTGTSPGNKMVITKSDTLLKRIKRSYKFLHLNRLFSLGFMLIYMFIGALLFLWLEGASDRARKLHEYKFYINEKEMFLRRLDKIYNVKASEHRRVLLKNAIDYLHQQIGVSFSNRSDWSLTTALYYSGTVLTTIGSFFLLHDFNQIDNPKILKFTMNIKC</sequence>
<dbReference type="Proteomes" id="UP000887581">
    <property type="component" value="Unplaced"/>
</dbReference>
<dbReference type="SUPFAM" id="SSF81324">
    <property type="entry name" value="Voltage-gated potassium channels"/>
    <property type="match status" value="1"/>
</dbReference>
<feature type="transmembrane region" description="Helical" evidence="1">
    <location>
        <begin position="111"/>
        <end position="131"/>
    </location>
</feature>
<feature type="transmembrane region" description="Helical" evidence="1">
    <location>
        <begin position="200"/>
        <end position="217"/>
    </location>
</feature>
<dbReference type="WBParaSite" id="sdigi.contig176.g5678.t1">
    <property type="protein sequence ID" value="sdigi.contig176.g5678.t1"/>
    <property type="gene ID" value="sdigi.contig176.g5678"/>
</dbReference>
<dbReference type="AlphaFoldDB" id="A0A915PM09"/>
<keyword evidence="2" id="KW-1185">Reference proteome</keyword>
<accession>A0A915PM09</accession>
<organism evidence="2 3">
    <name type="scientific">Setaria digitata</name>
    <dbReference type="NCBI Taxonomy" id="48799"/>
    <lineage>
        <taxon>Eukaryota</taxon>
        <taxon>Metazoa</taxon>
        <taxon>Ecdysozoa</taxon>
        <taxon>Nematoda</taxon>
        <taxon>Chromadorea</taxon>
        <taxon>Rhabditida</taxon>
        <taxon>Spirurina</taxon>
        <taxon>Spiruromorpha</taxon>
        <taxon>Filarioidea</taxon>
        <taxon>Setariidae</taxon>
        <taxon>Setaria</taxon>
    </lineage>
</organism>
<evidence type="ECO:0000313" key="2">
    <source>
        <dbReference type="Proteomes" id="UP000887581"/>
    </source>
</evidence>
<keyword evidence="1" id="KW-0472">Membrane</keyword>
<dbReference type="Gene3D" id="1.10.287.70">
    <property type="match status" value="1"/>
</dbReference>
<keyword evidence="1" id="KW-0812">Transmembrane</keyword>